<reference evidence="12" key="2">
    <citation type="journal article" date="2017" name="Plant Physiol. Biochem.">
        <title>Differential oxidative and antioxidative response of duckweed Lemna minor toward plant growth promoting/inhibiting bacteria.</title>
        <authorList>
            <person name="Ishizawa H."/>
            <person name="Kuroda M."/>
            <person name="Morikawa M."/>
            <person name="Ike M."/>
        </authorList>
    </citation>
    <scope>NUCLEOTIDE SEQUENCE [LARGE SCALE GENOMIC DNA]</scope>
    <source>
        <strain evidence="12">M6</strain>
    </source>
</reference>
<organism evidence="11 12">
    <name type="scientific">Asticcacaulis excentricus</name>
    <dbReference type="NCBI Taxonomy" id="78587"/>
    <lineage>
        <taxon>Bacteria</taxon>
        <taxon>Pseudomonadati</taxon>
        <taxon>Pseudomonadota</taxon>
        <taxon>Alphaproteobacteria</taxon>
        <taxon>Caulobacterales</taxon>
        <taxon>Caulobacteraceae</taxon>
        <taxon>Asticcacaulis</taxon>
    </lineage>
</organism>
<dbReference type="Gene3D" id="1.20.1510.10">
    <property type="entry name" value="Cation efflux protein transmembrane domain"/>
    <property type="match status" value="1"/>
</dbReference>
<sequence>MALPFTRLINPFSFSGLTPQEMILRVSALSVFVALTLIGLKSLALMASGSVAVLASLTDSGLDLLASLITFFAVRFARTPPDKEHPFGHGKAEAFSALFQAALVFSSAALILRDAWDHLRAPEPVSGGLLSVAVMIVSLLLTGLLIVAQNAALKASQSVAVSADRAHYLTDIAGNSIALVGVGAGALGVPHIDAIAGGAIALWLLWGALHVLKDAADSLMDRALSEEDQARIHELASDDPEVLNVHRLRTRISGPHVLIQMHMALRPDLTLVRAHEIIVSAEKRILSAFPNADILIHPDPDGASEPHGGVFAEAHDRVHQI</sequence>
<dbReference type="InterPro" id="IPR036837">
    <property type="entry name" value="Cation_efflux_CTD_sf"/>
</dbReference>
<keyword evidence="4" id="KW-1003">Cell membrane</keyword>
<dbReference type="PANTHER" id="PTHR43840">
    <property type="entry name" value="MITOCHONDRIAL METAL TRANSPORTER 1-RELATED"/>
    <property type="match status" value="1"/>
</dbReference>
<evidence type="ECO:0000256" key="1">
    <source>
        <dbReference type="ARBA" id="ARBA00004141"/>
    </source>
</evidence>
<comment type="similarity">
    <text evidence="2">Belongs to the cation diffusion facilitator (CDF) transporter (TC 2.A.4) family.</text>
</comment>
<dbReference type="GO" id="GO:0015093">
    <property type="term" value="F:ferrous iron transmembrane transporter activity"/>
    <property type="evidence" value="ECO:0007669"/>
    <property type="project" value="TreeGrafter"/>
</dbReference>
<dbReference type="Gene3D" id="3.30.70.1350">
    <property type="entry name" value="Cation efflux protein, cytoplasmic domain"/>
    <property type="match status" value="1"/>
</dbReference>
<evidence type="ECO:0000313" key="12">
    <source>
        <dbReference type="Proteomes" id="UP000278756"/>
    </source>
</evidence>
<evidence type="ECO:0000256" key="6">
    <source>
        <dbReference type="ARBA" id="ARBA00022989"/>
    </source>
</evidence>
<gene>
    <name evidence="11" type="ORF">EM6_2067</name>
</gene>
<dbReference type="InterPro" id="IPR058533">
    <property type="entry name" value="Cation_efflux_TM"/>
</dbReference>
<evidence type="ECO:0000256" key="4">
    <source>
        <dbReference type="ARBA" id="ARBA00022475"/>
    </source>
</evidence>
<dbReference type="OrthoDB" id="9806522at2"/>
<evidence type="ECO:0000256" key="8">
    <source>
        <dbReference type="SAM" id="Phobius"/>
    </source>
</evidence>
<dbReference type="SUPFAM" id="SSF160240">
    <property type="entry name" value="Cation efflux protein cytoplasmic domain-like"/>
    <property type="match status" value="1"/>
</dbReference>
<reference evidence="12" key="1">
    <citation type="journal article" date="2017" name="Biotechnol. Biofuels">
        <title>Evaluation of environmental bacterial communities as a factor affecting the growth of duckweed Lemna minor.</title>
        <authorList>
            <person name="Ishizawa H."/>
            <person name="Kuroda M."/>
            <person name="Morikawa M."/>
            <person name="Ike M."/>
        </authorList>
    </citation>
    <scope>NUCLEOTIDE SEQUENCE [LARGE SCALE GENOMIC DNA]</scope>
    <source>
        <strain evidence="12">M6</strain>
    </source>
</reference>
<evidence type="ECO:0000256" key="5">
    <source>
        <dbReference type="ARBA" id="ARBA00022692"/>
    </source>
</evidence>
<accession>A0A3G9GAJ9</accession>
<dbReference type="GO" id="GO:0015341">
    <property type="term" value="F:zinc efflux antiporter activity"/>
    <property type="evidence" value="ECO:0007669"/>
    <property type="project" value="TreeGrafter"/>
</dbReference>
<dbReference type="InterPro" id="IPR002524">
    <property type="entry name" value="Cation_efflux"/>
</dbReference>
<dbReference type="RefSeq" id="WP_126422586.1">
    <property type="nucleotide sequence ID" value="NZ_AP018827.1"/>
</dbReference>
<dbReference type="NCBIfam" id="TIGR01297">
    <property type="entry name" value="CDF"/>
    <property type="match status" value="1"/>
</dbReference>
<keyword evidence="6 8" id="KW-1133">Transmembrane helix</keyword>
<dbReference type="Proteomes" id="UP000278756">
    <property type="component" value="Chromosome 1"/>
</dbReference>
<keyword evidence="7 8" id="KW-0472">Membrane</keyword>
<proteinExistence type="inferred from homology"/>
<feature type="domain" description="Cation efflux protein cytoplasmic" evidence="10">
    <location>
        <begin position="224"/>
        <end position="300"/>
    </location>
</feature>
<dbReference type="InterPro" id="IPR050291">
    <property type="entry name" value="CDF_Transporter"/>
</dbReference>
<feature type="transmembrane region" description="Helical" evidence="8">
    <location>
        <begin position="194"/>
        <end position="212"/>
    </location>
</feature>
<evidence type="ECO:0000256" key="7">
    <source>
        <dbReference type="ARBA" id="ARBA00023136"/>
    </source>
</evidence>
<evidence type="ECO:0000313" key="11">
    <source>
        <dbReference type="EMBL" id="BBF81468.1"/>
    </source>
</evidence>
<name>A0A3G9GAJ9_9CAUL</name>
<feature type="domain" description="Cation efflux protein transmembrane" evidence="9">
    <location>
        <begin position="29"/>
        <end position="220"/>
    </location>
</feature>
<dbReference type="InterPro" id="IPR027470">
    <property type="entry name" value="Cation_efflux_CTD"/>
</dbReference>
<dbReference type="InterPro" id="IPR027469">
    <property type="entry name" value="Cation_efflux_TMD_sf"/>
</dbReference>
<evidence type="ECO:0000256" key="2">
    <source>
        <dbReference type="ARBA" id="ARBA00008114"/>
    </source>
</evidence>
<dbReference type="Pfam" id="PF01545">
    <property type="entry name" value="Cation_efflux"/>
    <property type="match status" value="1"/>
</dbReference>
<dbReference type="GO" id="GO:0005886">
    <property type="term" value="C:plasma membrane"/>
    <property type="evidence" value="ECO:0007669"/>
    <property type="project" value="TreeGrafter"/>
</dbReference>
<comment type="subcellular location">
    <subcellularLocation>
        <location evidence="1">Membrane</location>
        <topology evidence="1">Multi-pass membrane protein</topology>
    </subcellularLocation>
</comment>
<dbReference type="AlphaFoldDB" id="A0A3G9GAJ9"/>
<feature type="transmembrane region" description="Helical" evidence="8">
    <location>
        <begin position="125"/>
        <end position="147"/>
    </location>
</feature>
<feature type="transmembrane region" description="Helical" evidence="8">
    <location>
        <begin position="22"/>
        <end position="40"/>
    </location>
</feature>
<dbReference type="GO" id="GO:0006882">
    <property type="term" value="P:intracellular zinc ion homeostasis"/>
    <property type="evidence" value="ECO:0007669"/>
    <property type="project" value="TreeGrafter"/>
</dbReference>
<keyword evidence="5 8" id="KW-0812">Transmembrane</keyword>
<dbReference type="PANTHER" id="PTHR43840:SF41">
    <property type="entry name" value="CATION-EFFLUX PUMP FIEF"/>
    <property type="match status" value="1"/>
</dbReference>
<dbReference type="EMBL" id="AP018827">
    <property type="protein sequence ID" value="BBF81468.1"/>
    <property type="molecule type" value="Genomic_DNA"/>
</dbReference>
<dbReference type="Pfam" id="PF16916">
    <property type="entry name" value="ZT_dimer"/>
    <property type="match status" value="1"/>
</dbReference>
<evidence type="ECO:0000256" key="3">
    <source>
        <dbReference type="ARBA" id="ARBA00022448"/>
    </source>
</evidence>
<feature type="transmembrane region" description="Helical" evidence="8">
    <location>
        <begin position="52"/>
        <end position="74"/>
    </location>
</feature>
<dbReference type="SUPFAM" id="SSF161111">
    <property type="entry name" value="Cation efflux protein transmembrane domain-like"/>
    <property type="match status" value="1"/>
</dbReference>
<protein>
    <submittedName>
        <fullName evidence="11">Cobalt-zinc-cadmium resistance protein</fullName>
    </submittedName>
</protein>
<evidence type="ECO:0000259" key="9">
    <source>
        <dbReference type="Pfam" id="PF01545"/>
    </source>
</evidence>
<keyword evidence="3" id="KW-0813">Transport</keyword>
<dbReference type="GO" id="GO:0015086">
    <property type="term" value="F:cadmium ion transmembrane transporter activity"/>
    <property type="evidence" value="ECO:0007669"/>
    <property type="project" value="TreeGrafter"/>
</dbReference>
<evidence type="ECO:0000259" key="10">
    <source>
        <dbReference type="Pfam" id="PF16916"/>
    </source>
</evidence>
<feature type="transmembrane region" description="Helical" evidence="8">
    <location>
        <begin position="94"/>
        <end position="113"/>
    </location>
</feature>